<dbReference type="AlphaFoldDB" id="A0A844AKP6"/>
<dbReference type="RefSeq" id="WP_153545815.1">
    <property type="nucleotide sequence ID" value="NZ_WIXK01000002.1"/>
</dbReference>
<evidence type="ECO:0000259" key="1">
    <source>
        <dbReference type="Pfam" id="PF01636"/>
    </source>
</evidence>
<protein>
    <submittedName>
        <fullName evidence="2">Phosphotransferase</fullName>
    </submittedName>
</protein>
<dbReference type="Gene3D" id="3.90.1200.10">
    <property type="match status" value="1"/>
</dbReference>
<keyword evidence="3" id="KW-1185">Reference proteome</keyword>
<dbReference type="Pfam" id="PF01636">
    <property type="entry name" value="APH"/>
    <property type="match status" value="1"/>
</dbReference>
<name>A0A844AKP6_9RHOB</name>
<organism evidence="2 3">
    <name type="scientific">Tritonibacter aquimaris</name>
    <dbReference type="NCBI Taxonomy" id="2663379"/>
    <lineage>
        <taxon>Bacteria</taxon>
        <taxon>Pseudomonadati</taxon>
        <taxon>Pseudomonadota</taxon>
        <taxon>Alphaproteobacteria</taxon>
        <taxon>Rhodobacterales</taxon>
        <taxon>Paracoccaceae</taxon>
        <taxon>Tritonibacter</taxon>
    </lineage>
</organism>
<dbReference type="Proteomes" id="UP000436694">
    <property type="component" value="Unassembled WGS sequence"/>
</dbReference>
<dbReference type="InterPro" id="IPR002575">
    <property type="entry name" value="Aminoglycoside_PTrfase"/>
</dbReference>
<dbReference type="GO" id="GO:0016740">
    <property type="term" value="F:transferase activity"/>
    <property type="evidence" value="ECO:0007669"/>
    <property type="project" value="UniProtKB-KW"/>
</dbReference>
<comment type="caution">
    <text evidence="2">The sequence shown here is derived from an EMBL/GenBank/DDBJ whole genome shotgun (WGS) entry which is preliminary data.</text>
</comment>
<feature type="domain" description="Aminoglycoside phosphotransferase" evidence="1">
    <location>
        <begin position="18"/>
        <end position="222"/>
    </location>
</feature>
<sequence length="273" mass="30592">MLAHLKHKGYNTTAPVHLKGGRSNRVFRIGQQVLKVFDQSGTNPLFANSLDRESSALRALEGQGISPKLVDFGRFHDHCWLIYDHVDGSIWTEGVTAVARLLFNLHQARLPEDIALGPNGSNALNQQTESIISLLRGEYNLHQARPQTDVAPTGHLALVHGDPVPGNLLRTSNGLRLIDWQCPVIGDPCEDLALFLSPAMQLIYRGTPLNPAEEEAFLAAYPDPIVVARYLDIRPWYHWRMAAYCAWRSERDGDRNTEALQLELAKLQTFRTD</sequence>
<evidence type="ECO:0000313" key="2">
    <source>
        <dbReference type="EMBL" id="MQY42035.1"/>
    </source>
</evidence>
<dbReference type="EMBL" id="WIXK01000002">
    <property type="protein sequence ID" value="MQY42035.1"/>
    <property type="molecule type" value="Genomic_DNA"/>
</dbReference>
<dbReference type="InterPro" id="IPR011009">
    <property type="entry name" value="Kinase-like_dom_sf"/>
</dbReference>
<evidence type="ECO:0000313" key="3">
    <source>
        <dbReference type="Proteomes" id="UP000436694"/>
    </source>
</evidence>
<keyword evidence="2" id="KW-0808">Transferase</keyword>
<gene>
    <name evidence="2" type="ORF">GG681_05245</name>
</gene>
<dbReference type="SUPFAM" id="SSF56112">
    <property type="entry name" value="Protein kinase-like (PK-like)"/>
    <property type="match status" value="1"/>
</dbReference>
<accession>A0A844AKP6</accession>
<reference evidence="2 3" key="1">
    <citation type="submission" date="2019-10" db="EMBL/GenBank/DDBJ databases">
        <title>Epibacterium sp. nov., isolated from seawater.</title>
        <authorList>
            <person name="Zhang X."/>
            <person name="Li N."/>
        </authorList>
    </citation>
    <scope>NUCLEOTIDE SEQUENCE [LARGE SCALE GENOMIC DNA]</scope>
    <source>
        <strain evidence="2 3">SM1969</strain>
    </source>
</reference>
<proteinExistence type="predicted"/>